<dbReference type="GO" id="GO:0006813">
    <property type="term" value="P:potassium ion transport"/>
    <property type="evidence" value="ECO:0007669"/>
    <property type="project" value="TreeGrafter"/>
</dbReference>
<dbReference type="Pfam" id="PF10173">
    <property type="entry name" value="Mit_KHE1"/>
    <property type="match status" value="1"/>
</dbReference>
<dbReference type="AlphaFoldDB" id="A0AAV9BXB4"/>
<accession>A0AAV9BXB4</accession>
<dbReference type="EMBL" id="JAUJYN010000001">
    <property type="protein sequence ID" value="KAK1280538.1"/>
    <property type="molecule type" value="Genomic_DNA"/>
</dbReference>
<reference evidence="2" key="1">
    <citation type="journal article" date="2023" name="Nat. Commun.">
        <title>Diploid and tetraploid genomes of Acorus and the evolution of monocots.</title>
        <authorList>
            <person name="Ma L."/>
            <person name="Liu K.W."/>
            <person name="Li Z."/>
            <person name="Hsiao Y.Y."/>
            <person name="Qi Y."/>
            <person name="Fu T."/>
            <person name="Tang G.D."/>
            <person name="Zhang D."/>
            <person name="Sun W.H."/>
            <person name="Liu D.K."/>
            <person name="Li Y."/>
            <person name="Chen G.Z."/>
            <person name="Liu X.D."/>
            <person name="Liao X.Y."/>
            <person name="Jiang Y.T."/>
            <person name="Yu X."/>
            <person name="Hao Y."/>
            <person name="Huang J."/>
            <person name="Zhao X.W."/>
            <person name="Ke S."/>
            <person name="Chen Y.Y."/>
            <person name="Wu W.L."/>
            <person name="Hsu J.L."/>
            <person name="Lin Y.F."/>
            <person name="Huang M.D."/>
            <person name="Li C.Y."/>
            <person name="Huang L."/>
            <person name="Wang Z.W."/>
            <person name="Zhao X."/>
            <person name="Zhong W.Y."/>
            <person name="Peng D.H."/>
            <person name="Ahmad S."/>
            <person name="Lan S."/>
            <person name="Zhang J.S."/>
            <person name="Tsai W.C."/>
            <person name="Van de Peer Y."/>
            <person name="Liu Z.J."/>
        </authorList>
    </citation>
    <scope>NUCLEOTIDE SEQUENCE</scope>
    <source>
        <strain evidence="2">SCP</strain>
    </source>
</reference>
<feature type="compositionally biased region" description="Basic and acidic residues" evidence="1">
    <location>
        <begin position="193"/>
        <end position="205"/>
    </location>
</feature>
<gene>
    <name evidence="2" type="ORF">QJS04_geneDACA004816</name>
</gene>
<dbReference type="GO" id="GO:1902600">
    <property type="term" value="P:proton transmembrane transport"/>
    <property type="evidence" value="ECO:0007669"/>
    <property type="project" value="TreeGrafter"/>
</dbReference>
<reference evidence="2" key="2">
    <citation type="submission" date="2023-06" db="EMBL/GenBank/DDBJ databases">
        <authorList>
            <person name="Ma L."/>
            <person name="Liu K.-W."/>
            <person name="Li Z."/>
            <person name="Hsiao Y.-Y."/>
            <person name="Qi Y."/>
            <person name="Fu T."/>
            <person name="Tang G."/>
            <person name="Zhang D."/>
            <person name="Sun W.-H."/>
            <person name="Liu D.-K."/>
            <person name="Li Y."/>
            <person name="Chen G.-Z."/>
            <person name="Liu X.-D."/>
            <person name="Liao X.-Y."/>
            <person name="Jiang Y.-T."/>
            <person name="Yu X."/>
            <person name="Hao Y."/>
            <person name="Huang J."/>
            <person name="Zhao X.-W."/>
            <person name="Ke S."/>
            <person name="Chen Y.-Y."/>
            <person name="Wu W.-L."/>
            <person name="Hsu J.-L."/>
            <person name="Lin Y.-F."/>
            <person name="Huang M.-D."/>
            <person name="Li C.-Y."/>
            <person name="Huang L."/>
            <person name="Wang Z.-W."/>
            <person name="Zhao X."/>
            <person name="Zhong W.-Y."/>
            <person name="Peng D.-H."/>
            <person name="Ahmad S."/>
            <person name="Lan S."/>
            <person name="Zhang J.-S."/>
            <person name="Tsai W.-C."/>
            <person name="Van De Peer Y."/>
            <person name="Liu Z.-J."/>
        </authorList>
    </citation>
    <scope>NUCLEOTIDE SEQUENCE</scope>
    <source>
        <strain evidence="2">SCP</strain>
        <tissue evidence="2">Leaves</tissue>
    </source>
</reference>
<evidence type="ECO:0000313" key="2">
    <source>
        <dbReference type="EMBL" id="KAK1280538.1"/>
    </source>
</evidence>
<dbReference type="Proteomes" id="UP001179952">
    <property type="component" value="Unassembled WGS sequence"/>
</dbReference>
<organism evidence="2 3">
    <name type="scientific">Acorus gramineus</name>
    <name type="common">Dwarf sweet flag</name>
    <dbReference type="NCBI Taxonomy" id="55184"/>
    <lineage>
        <taxon>Eukaryota</taxon>
        <taxon>Viridiplantae</taxon>
        <taxon>Streptophyta</taxon>
        <taxon>Embryophyta</taxon>
        <taxon>Tracheophyta</taxon>
        <taxon>Spermatophyta</taxon>
        <taxon>Magnoliopsida</taxon>
        <taxon>Liliopsida</taxon>
        <taxon>Acoraceae</taxon>
        <taxon>Acorus</taxon>
    </lineage>
</organism>
<name>A0AAV9BXB4_ACOGR</name>
<dbReference type="GO" id="GO:0005743">
    <property type="term" value="C:mitochondrial inner membrane"/>
    <property type="evidence" value="ECO:0007669"/>
    <property type="project" value="TreeGrafter"/>
</dbReference>
<protein>
    <submittedName>
        <fullName evidence="2">Uncharacterized protein</fullName>
    </submittedName>
</protein>
<keyword evidence="3" id="KW-1185">Reference proteome</keyword>
<dbReference type="InterPro" id="IPR018786">
    <property type="entry name" value="Mit_KHE1"/>
</dbReference>
<dbReference type="PANTHER" id="PTHR28062:SF1">
    <property type="entry name" value="TRANSMEMBRANE PROTEIN"/>
    <property type="match status" value="1"/>
</dbReference>
<evidence type="ECO:0000313" key="3">
    <source>
        <dbReference type="Proteomes" id="UP001179952"/>
    </source>
</evidence>
<dbReference type="PANTHER" id="PTHR28062">
    <property type="entry name" value="K+-H+ EXCHANGE-LIKE PROTEIN"/>
    <property type="match status" value="1"/>
</dbReference>
<sequence>MRARLVVFPIKGRNWCFTRSSCRAFSEPESSQSVNPTLKDLWRKIRSHDGKSSGEGKVETVVDFTADKMNRAFINLGKAPTGSVKNRIHNLGLRLMSRVNPSESFLKSISKDITEVDIAYPLSAQMLNSLNNRLVRRRLRHIAMSQIFFHPFLRSCQAPYPVLPEDNIFDGSERLLLLVSDCSKSWRSLNGDGVKDEPSHDDSKHCPGPPWVLQPSKELKEILSDQDIKDGVSESAISSICKTYDLDKCEVLKYKDSL</sequence>
<evidence type="ECO:0000256" key="1">
    <source>
        <dbReference type="SAM" id="MobiDB-lite"/>
    </source>
</evidence>
<feature type="region of interest" description="Disordered" evidence="1">
    <location>
        <begin position="191"/>
        <end position="210"/>
    </location>
</feature>
<comment type="caution">
    <text evidence="2">The sequence shown here is derived from an EMBL/GenBank/DDBJ whole genome shotgun (WGS) entry which is preliminary data.</text>
</comment>
<proteinExistence type="predicted"/>